<dbReference type="InterPro" id="IPR050661">
    <property type="entry name" value="BglG_antiterminators"/>
</dbReference>
<gene>
    <name evidence="4" type="ORF">HMPREF1705_03493</name>
</gene>
<keyword evidence="5" id="KW-1185">Reference proteome</keyword>
<dbReference type="eggNOG" id="COG3711">
    <property type="taxonomic scope" value="Bacteria"/>
</dbReference>
<dbReference type="InterPro" id="IPR004341">
    <property type="entry name" value="CAT_RNA-bd_dom"/>
</dbReference>
<dbReference type="Gene3D" id="1.20.890.100">
    <property type="match status" value="1"/>
</dbReference>
<dbReference type="EMBL" id="ACJX03000001">
    <property type="protein sequence ID" value="KRT36225.1"/>
    <property type="molecule type" value="Genomic_DNA"/>
</dbReference>
<evidence type="ECO:0000313" key="5">
    <source>
        <dbReference type="Proteomes" id="UP000005273"/>
    </source>
</evidence>
<dbReference type="AlphaFoldDB" id="A0A0T5XD48"/>
<dbReference type="PROSITE" id="PS00654">
    <property type="entry name" value="PRD_1"/>
    <property type="match status" value="1"/>
</dbReference>
<dbReference type="Gene3D" id="1.20.58.1950">
    <property type="match status" value="1"/>
</dbReference>
<dbReference type="Gene3D" id="1.10.1790.10">
    <property type="entry name" value="PRD domain"/>
    <property type="match status" value="1"/>
</dbReference>
<dbReference type="Gene3D" id="2.30.24.10">
    <property type="entry name" value="CAT RNA-binding domain"/>
    <property type="match status" value="1"/>
</dbReference>
<sequence length="292" mass="33454">MQMGVMGMLKIKKVLNNNALIAEHPTYEEVILLGKGIGFNKKAGESISNADAEKLFVLKNPEEQEQYLQMLKEIDENFIGIMNDAISFIEDKLGTSLNEHIHTSLTDHLHFALKRLKNGVEIKNPFRFEIELAYPREYAVAEELTEWLEKELSVNIPEDEVGFITLHIHSAISKASIANLTKRTQIVSQLIAIAENSLKVTLDRSDINYSRFIRHLHFSLDRIESGKYVDNAEFLKDVLQKECALCYSIAWKMIKYMQKQLKKKIPEAESVYLTLHLQRLYNIARAGTAEVC</sequence>
<dbReference type="GO" id="GO:0045893">
    <property type="term" value="P:positive regulation of DNA-templated transcription"/>
    <property type="evidence" value="ECO:0007669"/>
    <property type="project" value="InterPro"/>
</dbReference>
<dbReference type="Pfam" id="PF03123">
    <property type="entry name" value="CAT_RBD"/>
    <property type="match status" value="1"/>
</dbReference>
<dbReference type="SMART" id="SM01061">
    <property type="entry name" value="CAT_RBD"/>
    <property type="match status" value="1"/>
</dbReference>
<dbReference type="InterPro" id="IPR011608">
    <property type="entry name" value="PRD"/>
</dbReference>
<dbReference type="SUPFAM" id="SSF50151">
    <property type="entry name" value="SacY-like RNA-binding domain"/>
    <property type="match status" value="1"/>
</dbReference>
<dbReference type="SUPFAM" id="SSF63520">
    <property type="entry name" value="PTS-regulatory domain, PRD"/>
    <property type="match status" value="2"/>
</dbReference>
<protein>
    <submittedName>
        <fullName evidence="4">Putative GlcA/glcB antiterminator</fullName>
    </submittedName>
</protein>
<name>A0A0T5XD48_9BACT</name>
<evidence type="ECO:0000313" key="4">
    <source>
        <dbReference type="EMBL" id="KRT36225.1"/>
    </source>
</evidence>
<comment type="caution">
    <text evidence="4">The sequence shown here is derived from an EMBL/GenBank/DDBJ whole genome shotgun (WGS) entry which is preliminary data.</text>
</comment>
<organism evidence="4 5">
    <name type="scientific">Acetomicrobium hydrogeniformans ATCC BAA-1850</name>
    <dbReference type="NCBI Taxonomy" id="592015"/>
    <lineage>
        <taxon>Bacteria</taxon>
        <taxon>Thermotogati</taxon>
        <taxon>Synergistota</taxon>
        <taxon>Synergistia</taxon>
        <taxon>Synergistales</taxon>
        <taxon>Acetomicrobiaceae</taxon>
        <taxon>Acetomicrobium</taxon>
    </lineage>
</organism>
<dbReference type="PANTHER" id="PTHR30185:SF16">
    <property type="entry name" value="PROTEIN GLCT"/>
    <property type="match status" value="1"/>
</dbReference>
<dbReference type="GO" id="GO:0003723">
    <property type="term" value="F:RNA binding"/>
    <property type="evidence" value="ECO:0007669"/>
    <property type="project" value="InterPro"/>
</dbReference>
<accession>A0A0T5XD48</accession>
<proteinExistence type="inferred from homology"/>
<feature type="domain" description="PRD" evidence="3">
    <location>
        <begin position="73"/>
        <end position="178"/>
    </location>
</feature>
<dbReference type="InterPro" id="IPR001550">
    <property type="entry name" value="Transcrpt_antitermin_CS"/>
</dbReference>
<dbReference type="Proteomes" id="UP000005273">
    <property type="component" value="Unassembled WGS sequence"/>
</dbReference>
<dbReference type="InterPro" id="IPR036634">
    <property type="entry name" value="PRD_sf"/>
</dbReference>
<dbReference type="InterPro" id="IPR036650">
    <property type="entry name" value="CAT_RNA-bd_dom_sf"/>
</dbReference>
<dbReference type="PANTHER" id="PTHR30185">
    <property type="entry name" value="CRYPTIC BETA-GLUCOSIDE BGL OPERON ANTITERMINATOR"/>
    <property type="match status" value="1"/>
</dbReference>
<reference evidence="5" key="1">
    <citation type="submission" date="2012-09" db="EMBL/GenBank/DDBJ databases">
        <authorList>
            <person name="Weinstock G."/>
            <person name="Sodergren E."/>
            <person name="Clifton S."/>
            <person name="Fulton L."/>
            <person name="Fulton B."/>
            <person name="Courtney L."/>
            <person name="Fronick C."/>
            <person name="Harrison M."/>
            <person name="Strong C."/>
            <person name="Farmer C."/>
            <person name="Delehaunty K."/>
            <person name="Markovic C."/>
            <person name="Hall O."/>
            <person name="Minx P."/>
            <person name="Tomlinson C."/>
            <person name="Mitreva M."/>
            <person name="Nelson J."/>
            <person name="Hou S."/>
            <person name="Wollam A."/>
            <person name="Pepin K.H."/>
            <person name="Johnson M."/>
            <person name="Bhonagiri V."/>
            <person name="Nash W.E."/>
            <person name="Suruliraj S."/>
            <person name="Warren W."/>
            <person name="Chinwalla A."/>
            <person name="Mardis E.R."/>
            <person name="Wilson R.K."/>
        </authorList>
    </citation>
    <scope>NUCLEOTIDE SEQUENCE [LARGE SCALE GENOMIC DNA]</scope>
    <source>
        <strain evidence="5">OS1</strain>
    </source>
</reference>
<feature type="domain" description="PRD" evidence="3">
    <location>
        <begin position="179"/>
        <end position="287"/>
    </location>
</feature>
<dbReference type="Pfam" id="PF00874">
    <property type="entry name" value="PRD"/>
    <property type="match status" value="2"/>
</dbReference>
<keyword evidence="2" id="KW-0677">Repeat</keyword>
<dbReference type="PROSITE" id="PS51372">
    <property type="entry name" value="PRD_2"/>
    <property type="match status" value="2"/>
</dbReference>
<comment type="similarity">
    <text evidence="1">Belongs to the transcriptional antiterminator BglG family. GlcT subfamily.</text>
</comment>
<evidence type="ECO:0000256" key="1">
    <source>
        <dbReference type="ARBA" id="ARBA00009115"/>
    </source>
</evidence>
<dbReference type="NCBIfam" id="NF047357">
    <property type="entry name" value="antiterm_GlcT"/>
    <property type="match status" value="1"/>
</dbReference>
<evidence type="ECO:0000256" key="2">
    <source>
        <dbReference type="ARBA" id="ARBA00022737"/>
    </source>
</evidence>
<evidence type="ECO:0000259" key="3">
    <source>
        <dbReference type="PROSITE" id="PS51372"/>
    </source>
</evidence>
<dbReference type="STRING" id="592015.HMPREF1705_03493"/>